<name>A0A1M7HCT7_9RHOB</name>
<gene>
    <name evidence="2" type="ORF">SAMN05444398_11294</name>
</gene>
<dbReference type="EMBL" id="FRBR01000012">
    <property type="protein sequence ID" value="SHM26402.1"/>
    <property type="molecule type" value="Genomic_DNA"/>
</dbReference>
<dbReference type="STRING" id="337701.SAMN05444398_11294"/>
<evidence type="ECO:0000313" key="3">
    <source>
        <dbReference type="Proteomes" id="UP000183974"/>
    </source>
</evidence>
<evidence type="ECO:0000256" key="1">
    <source>
        <dbReference type="SAM" id="MobiDB-lite"/>
    </source>
</evidence>
<dbReference type="Proteomes" id="UP000183974">
    <property type="component" value="Unassembled WGS sequence"/>
</dbReference>
<evidence type="ECO:0008006" key="4">
    <source>
        <dbReference type="Google" id="ProtNLM"/>
    </source>
</evidence>
<feature type="region of interest" description="Disordered" evidence="1">
    <location>
        <begin position="1"/>
        <end position="25"/>
    </location>
</feature>
<keyword evidence="3" id="KW-1185">Reference proteome</keyword>
<evidence type="ECO:0000313" key="2">
    <source>
        <dbReference type="EMBL" id="SHM26402.1"/>
    </source>
</evidence>
<sequence>MSDLSFSGGIRLPEPSRGDRKTQVGSTQHFTGGIVFGEGHGVRHGVESHLEADCAMVLAYRPDTKEVIEQVRFEWFDEFGEVHNHFIDFVVVRQDETVTGYAVRPVERAGRKYLTKLARIKAQAISQGVLDDFRLFTEDDICPVERYNAGLFHSARRPDCFGDPVAQDVVRSMTGVVRMGDLVEKTRLDGMGFRALVRLIRSGHLKTLGYERLSHDVMVFKAKEV</sequence>
<dbReference type="RefSeq" id="WP_073036303.1">
    <property type="nucleotide sequence ID" value="NZ_BMLR01000008.1"/>
</dbReference>
<organism evidence="2 3">
    <name type="scientific">Roseovarius pacificus</name>
    <dbReference type="NCBI Taxonomy" id="337701"/>
    <lineage>
        <taxon>Bacteria</taxon>
        <taxon>Pseudomonadati</taxon>
        <taxon>Pseudomonadota</taxon>
        <taxon>Alphaproteobacteria</taxon>
        <taxon>Rhodobacterales</taxon>
        <taxon>Roseobacteraceae</taxon>
        <taxon>Roseovarius</taxon>
    </lineage>
</organism>
<reference evidence="2 3" key="1">
    <citation type="submission" date="2016-11" db="EMBL/GenBank/DDBJ databases">
        <authorList>
            <person name="Jaros S."/>
            <person name="Januszkiewicz K."/>
            <person name="Wedrychowicz H."/>
        </authorList>
    </citation>
    <scope>NUCLEOTIDE SEQUENCE [LARGE SCALE GENOMIC DNA]</scope>
    <source>
        <strain evidence="2 3">DSM 29589</strain>
    </source>
</reference>
<dbReference type="AlphaFoldDB" id="A0A1M7HCT7"/>
<proteinExistence type="predicted"/>
<dbReference type="OrthoDB" id="7846781at2"/>
<protein>
    <recommendedName>
        <fullName evidence="4">TnsA endonuclease N terminal</fullName>
    </recommendedName>
</protein>
<accession>A0A1M7HCT7</accession>